<name>A0A8K0CE96_IGNLU</name>
<keyword evidence="3" id="KW-1185">Reference proteome</keyword>
<proteinExistence type="predicted"/>
<dbReference type="SUPFAM" id="SSF53098">
    <property type="entry name" value="Ribonuclease H-like"/>
    <property type="match status" value="1"/>
</dbReference>
<comment type="caution">
    <text evidence="2">The sequence shown here is derived from an EMBL/GenBank/DDBJ whole genome shotgun (WGS) entry which is preliminary data.</text>
</comment>
<accession>A0A8K0CE96</accession>
<sequence length="553" mass="63866">MKAVMSLRDQKRAMKPKDIFYNTPYGEKWSRQELKVRIKAWFLRSGEGRDKKEDISEIVEIRRASTEDVTNIQRMPVLRVFTALLTLPPCFDSFTTCVVTTMSTTSTTTVAVAAVTAVGSTEWSGDVQMEQNELVSAVALGVSTCGIGRCRLQMQNDALIIEWEKQKQIRRKANEEKGNGKDVKIRYNKVSIDEVEWRWNRAKRRDKKKRDYQTWTVLYKNKDGELVGSEDEIAKVWKVYFEELLYGEEEQREGTRVHYTTLSIRNIGVLHPVKLSVDALSRKDATILTSEEIIDVLINKLESMENDLAAKFLEYLKKKIDDRRNNDNERITRNCTKTALIKFTEELYNRLFPSSSNSVEDDNQIQTLDNEQGSNTTSFEFQLKRAIETAATATASNAEAHITRSLIKKEFQLFESTGKKTPNLENLYKALMTIKPTSTENERIFSLSGIFVTKIRNRLSDDAINALVFLKAYFIKNRGQKKDTMILKMYELYVEDCRKQNIPPEEIAKKWLNSEIFNIEFNYLFKIPTNDTCDTCRSFQIKLRDLSSAKKSS</sequence>
<dbReference type="InterPro" id="IPR012337">
    <property type="entry name" value="RNaseH-like_sf"/>
</dbReference>
<reference evidence="2" key="1">
    <citation type="submission" date="2019-08" db="EMBL/GenBank/DDBJ databases">
        <title>The genome of the North American firefly Photinus pyralis.</title>
        <authorList>
            <consortium name="Photinus pyralis genome working group"/>
            <person name="Fallon T.R."/>
            <person name="Sander Lower S.E."/>
            <person name="Weng J.-K."/>
        </authorList>
    </citation>
    <scope>NUCLEOTIDE SEQUENCE</scope>
    <source>
        <strain evidence="2">TRF0915ILg1</strain>
        <tissue evidence="2">Whole body</tissue>
    </source>
</reference>
<evidence type="ECO:0000259" key="1">
    <source>
        <dbReference type="Pfam" id="PF05699"/>
    </source>
</evidence>
<dbReference type="GO" id="GO:0046983">
    <property type="term" value="F:protein dimerization activity"/>
    <property type="evidence" value="ECO:0007669"/>
    <property type="project" value="InterPro"/>
</dbReference>
<dbReference type="AlphaFoldDB" id="A0A8K0CE96"/>
<feature type="domain" description="HAT C-terminal dimerisation" evidence="1">
    <location>
        <begin position="416"/>
        <end position="471"/>
    </location>
</feature>
<dbReference type="OrthoDB" id="8124016at2759"/>
<dbReference type="Pfam" id="PF05699">
    <property type="entry name" value="Dimer_Tnp_hAT"/>
    <property type="match status" value="1"/>
</dbReference>
<dbReference type="EMBL" id="VTPC01090317">
    <property type="protein sequence ID" value="KAF2883631.1"/>
    <property type="molecule type" value="Genomic_DNA"/>
</dbReference>
<dbReference type="Proteomes" id="UP000801492">
    <property type="component" value="Unassembled WGS sequence"/>
</dbReference>
<dbReference type="InterPro" id="IPR008906">
    <property type="entry name" value="HATC_C_dom"/>
</dbReference>
<protein>
    <recommendedName>
        <fullName evidence="1">HAT C-terminal dimerisation domain-containing protein</fullName>
    </recommendedName>
</protein>
<gene>
    <name evidence="2" type="ORF">ILUMI_22539</name>
</gene>
<organism evidence="2 3">
    <name type="scientific">Ignelater luminosus</name>
    <name type="common">Cucubano</name>
    <name type="synonym">Pyrophorus luminosus</name>
    <dbReference type="NCBI Taxonomy" id="2038154"/>
    <lineage>
        <taxon>Eukaryota</taxon>
        <taxon>Metazoa</taxon>
        <taxon>Ecdysozoa</taxon>
        <taxon>Arthropoda</taxon>
        <taxon>Hexapoda</taxon>
        <taxon>Insecta</taxon>
        <taxon>Pterygota</taxon>
        <taxon>Neoptera</taxon>
        <taxon>Endopterygota</taxon>
        <taxon>Coleoptera</taxon>
        <taxon>Polyphaga</taxon>
        <taxon>Elateriformia</taxon>
        <taxon>Elateroidea</taxon>
        <taxon>Elateridae</taxon>
        <taxon>Agrypninae</taxon>
        <taxon>Pyrophorini</taxon>
        <taxon>Ignelater</taxon>
    </lineage>
</organism>
<evidence type="ECO:0000313" key="3">
    <source>
        <dbReference type="Proteomes" id="UP000801492"/>
    </source>
</evidence>
<evidence type="ECO:0000313" key="2">
    <source>
        <dbReference type="EMBL" id="KAF2883631.1"/>
    </source>
</evidence>